<sequence>MPVAHGTHFIYTVRPTDTLYWIATILGSDINQLERLNALYPPFTDPGLIFPGQVLIAPSVFFPDDQVIYIVNWGDTLGSIADRFGTTVEMLLETNPQIIDPDLLAPSQLIRVPAAIYVISPGDTLSRIAETFEVSIQSIITANRGRPFFSPDLLYPGYGLIIPHTA</sequence>
<gene>
    <name evidence="2" type="ORF">J2S00_002849</name>
</gene>
<dbReference type="PROSITE" id="PS51782">
    <property type="entry name" value="LYSM"/>
    <property type="match status" value="3"/>
</dbReference>
<dbReference type="CDD" id="cd00118">
    <property type="entry name" value="LysM"/>
    <property type="match status" value="3"/>
</dbReference>
<dbReference type="SUPFAM" id="SSF54106">
    <property type="entry name" value="LysM domain"/>
    <property type="match status" value="3"/>
</dbReference>
<organism evidence="2 3">
    <name type="scientific">Caldalkalibacillus uzonensis</name>
    <dbReference type="NCBI Taxonomy" id="353224"/>
    <lineage>
        <taxon>Bacteria</taxon>
        <taxon>Bacillati</taxon>
        <taxon>Bacillota</taxon>
        <taxon>Bacilli</taxon>
        <taxon>Bacillales</taxon>
        <taxon>Bacillaceae</taxon>
        <taxon>Caldalkalibacillus</taxon>
    </lineage>
</organism>
<proteinExistence type="predicted"/>
<evidence type="ECO:0000313" key="3">
    <source>
        <dbReference type="Proteomes" id="UP001232445"/>
    </source>
</evidence>
<dbReference type="PANTHER" id="PTHR33734:SF22">
    <property type="entry name" value="MEMBRANE-BOUND LYTIC MUREIN TRANSGLYCOSYLASE D"/>
    <property type="match status" value="1"/>
</dbReference>
<dbReference type="Pfam" id="PF01476">
    <property type="entry name" value="LysM"/>
    <property type="match status" value="3"/>
</dbReference>
<feature type="domain" description="LysM" evidence="1">
    <location>
        <begin position="9"/>
        <end position="57"/>
    </location>
</feature>
<dbReference type="InterPro" id="IPR036779">
    <property type="entry name" value="LysM_dom_sf"/>
</dbReference>
<comment type="caution">
    <text evidence="2">The sequence shown here is derived from an EMBL/GenBank/DDBJ whole genome shotgun (WGS) entry which is preliminary data.</text>
</comment>
<keyword evidence="3" id="KW-1185">Reference proteome</keyword>
<evidence type="ECO:0000259" key="1">
    <source>
        <dbReference type="PROSITE" id="PS51782"/>
    </source>
</evidence>
<dbReference type="Gene3D" id="3.10.350.10">
    <property type="entry name" value="LysM domain"/>
    <property type="match status" value="3"/>
</dbReference>
<protein>
    <submittedName>
        <fullName evidence="2">LysM repeat protein</fullName>
    </submittedName>
</protein>
<dbReference type="InterPro" id="IPR018392">
    <property type="entry name" value="LysM"/>
</dbReference>
<evidence type="ECO:0000313" key="2">
    <source>
        <dbReference type="EMBL" id="MDQ0340054.1"/>
    </source>
</evidence>
<feature type="domain" description="LysM" evidence="1">
    <location>
        <begin position="67"/>
        <end position="112"/>
    </location>
</feature>
<reference evidence="2 3" key="1">
    <citation type="submission" date="2023-07" db="EMBL/GenBank/DDBJ databases">
        <title>Genomic Encyclopedia of Type Strains, Phase IV (KMG-IV): sequencing the most valuable type-strain genomes for metagenomic binning, comparative biology and taxonomic classification.</title>
        <authorList>
            <person name="Goeker M."/>
        </authorList>
    </citation>
    <scope>NUCLEOTIDE SEQUENCE [LARGE SCALE GENOMIC DNA]</scope>
    <source>
        <strain evidence="2 3">DSM 17740</strain>
    </source>
</reference>
<dbReference type="Proteomes" id="UP001232445">
    <property type="component" value="Unassembled WGS sequence"/>
</dbReference>
<dbReference type="PANTHER" id="PTHR33734">
    <property type="entry name" value="LYSM DOMAIN-CONTAINING GPI-ANCHORED PROTEIN 2"/>
    <property type="match status" value="1"/>
</dbReference>
<dbReference type="EMBL" id="JAUSUQ010000011">
    <property type="protein sequence ID" value="MDQ0340054.1"/>
    <property type="molecule type" value="Genomic_DNA"/>
</dbReference>
<feature type="domain" description="LysM" evidence="1">
    <location>
        <begin position="115"/>
        <end position="162"/>
    </location>
</feature>
<name>A0ABU0CW29_9BACI</name>
<dbReference type="SMART" id="SM00257">
    <property type="entry name" value="LysM"/>
    <property type="match status" value="3"/>
</dbReference>
<accession>A0ABU0CW29</accession>